<dbReference type="AlphaFoldDB" id="A0A8R1IFY8"/>
<proteinExistence type="predicted"/>
<keyword evidence="2" id="KW-1185">Reference proteome</keyword>
<evidence type="ECO:0000313" key="1">
    <source>
        <dbReference type="EnsemblMetazoa" id="CJA28777.1"/>
    </source>
</evidence>
<evidence type="ECO:0000313" key="2">
    <source>
        <dbReference type="Proteomes" id="UP000005237"/>
    </source>
</evidence>
<dbReference type="EnsemblMetazoa" id="CJA28777.1">
    <property type="protein sequence ID" value="CJA28777.1"/>
    <property type="gene ID" value="WBGene00184351"/>
</dbReference>
<reference evidence="2" key="1">
    <citation type="submission" date="2010-08" db="EMBL/GenBank/DDBJ databases">
        <authorList>
            <consortium name="Caenorhabditis japonica Sequencing Consortium"/>
            <person name="Wilson R.K."/>
        </authorList>
    </citation>
    <scope>NUCLEOTIDE SEQUENCE [LARGE SCALE GENOMIC DNA]</scope>
    <source>
        <strain evidence="2">DF5081</strain>
    </source>
</reference>
<name>A0A8R1IFY8_CAEJA</name>
<organism evidence="1 2">
    <name type="scientific">Caenorhabditis japonica</name>
    <dbReference type="NCBI Taxonomy" id="281687"/>
    <lineage>
        <taxon>Eukaryota</taxon>
        <taxon>Metazoa</taxon>
        <taxon>Ecdysozoa</taxon>
        <taxon>Nematoda</taxon>
        <taxon>Chromadorea</taxon>
        <taxon>Rhabditida</taxon>
        <taxon>Rhabditina</taxon>
        <taxon>Rhabditomorpha</taxon>
        <taxon>Rhabditoidea</taxon>
        <taxon>Rhabditidae</taxon>
        <taxon>Peloderinae</taxon>
        <taxon>Caenorhabditis</taxon>
    </lineage>
</organism>
<reference evidence="1" key="2">
    <citation type="submission" date="2022-06" db="UniProtKB">
        <authorList>
            <consortium name="EnsemblMetazoa"/>
        </authorList>
    </citation>
    <scope>IDENTIFICATION</scope>
    <source>
        <strain evidence="1">DF5081</strain>
    </source>
</reference>
<dbReference type="Proteomes" id="UP000005237">
    <property type="component" value="Unassembled WGS sequence"/>
</dbReference>
<protein>
    <submittedName>
        <fullName evidence="1">Uncharacterized protein</fullName>
    </submittedName>
</protein>
<sequence>MTFITTATDQLLEQATVVCDNLFSELHKFNPVALIGATAFITYACVHLNHMHSDDFENVFRQRLVFENPNYFKSVTTAFPQIYVNSGAHFHDVLFNTPCVSLIMTLDKEKDNDF</sequence>
<accession>A0A8R1IFY8</accession>